<dbReference type="Pfam" id="PF01420">
    <property type="entry name" value="Methylase_S"/>
    <property type="match status" value="1"/>
</dbReference>
<evidence type="ECO:0000256" key="4">
    <source>
        <dbReference type="ARBA" id="ARBA00022603"/>
    </source>
</evidence>
<evidence type="ECO:0000256" key="6">
    <source>
        <dbReference type="ARBA" id="ARBA00022691"/>
    </source>
</evidence>
<comment type="similarity">
    <text evidence="2">Belongs to the type-I restriction system S methylase family.</text>
</comment>
<dbReference type="InterPro" id="IPR029063">
    <property type="entry name" value="SAM-dependent_MTases_sf"/>
</dbReference>
<dbReference type="RefSeq" id="WP_154327341.1">
    <property type="nucleotide sequence ID" value="NZ_CP045696.1"/>
</dbReference>
<dbReference type="CDD" id="cd17260">
    <property type="entry name" value="RMtype1_S_EcoEI-TRD1-CR1_like"/>
    <property type="match status" value="1"/>
</dbReference>
<dbReference type="PROSITE" id="PS00092">
    <property type="entry name" value="N6_MTASE"/>
    <property type="match status" value="1"/>
</dbReference>
<protein>
    <recommendedName>
        <fullName evidence="3">site-specific DNA-methyltransferase (adenine-specific)</fullName>
        <ecNumber evidence="3">2.1.1.72</ecNumber>
    </recommendedName>
</protein>
<dbReference type="PRINTS" id="PR00507">
    <property type="entry name" value="N12N6MTFRASE"/>
</dbReference>
<dbReference type="PANTHER" id="PTHR42933">
    <property type="entry name" value="SLR6095 PROTEIN"/>
    <property type="match status" value="1"/>
</dbReference>
<dbReference type="InterPro" id="IPR000055">
    <property type="entry name" value="Restrct_endonuc_typeI_TRD"/>
</dbReference>
<dbReference type="GO" id="GO:0008170">
    <property type="term" value="F:N-methyltransferase activity"/>
    <property type="evidence" value="ECO:0007669"/>
    <property type="project" value="InterPro"/>
</dbReference>
<dbReference type="Gene3D" id="3.40.50.150">
    <property type="entry name" value="Vaccinia Virus protein VP39"/>
    <property type="match status" value="1"/>
</dbReference>
<dbReference type="GO" id="GO:0009307">
    <property type="term" value="P:DNA restriction-modification system"/>
    <property type="evidence" value="ECO:0007669"/>
    <property type="project" value="UniProtKB-KW"/>
</dbReference>
<dbReference type="EMBL" id="VULT01000003">
    <property type="protein sequence ID" value="MSS16635.1"/>
    <property type="molecule type" value="Genomic_DNA"/>
</dbReference>
<dbReference type="EC" id="2.1.1.72" evidence="3"/>
<keyword evidence="8" id="KW-0238">DNA-binding</keyword>
<evidence type="ECO:0000256" key="5">
    <source>
        <dbReference type="ARBA" id="ARBA00022679"/>
    </source>
</evidence>
<evidence type="ECO:0000256" key="1">
    <source>
        <dbReference type="ARBA" id="ARBA00006594"/>
    </source>
</evidence>
<dbReference type="CDD" id="cd17252">
    <property type="entry name" value="RMtype1_S_EcoKI-TRD1-CR1_like"/>
    <property type="match status" value="1"/>
</dbReference>
<dbReference type="GO" id="GO:0009007">
    <property type="term" value="F:site-specific DNA-methyltransferase (adenine-specific) activity"/>
    <property type="evidence" value="ECO:0007669"/>
    <property type="project" value="UniProtKB-EC"/>
</dbReference>
<feature type="domain" description="Type I restriction modification DNA specificity" evidence="10">
    <location>
        <begin position="868"/>
        <end position="1037"/>
    </location>
</feature>
<evidence type="ECO:0000259" key="10">
    <source>
        <dbReference type="Pfam" id="PF01420"/>
    </source>
</evidence>
<organism evidence="12 13">
    <name type="scientific">Sodaliphilus pleomorphus</name>
    <dbReference type="NCBI Taxonomy" id="2606626"/>
    <lineage>
        <taxon>Bacteria</taxon>
        <taxon>Pseudomonadati</taxon>
        <taxon>Bacteroidota</taxon>
        <taxon>Bacteroidia</taxon>
        <taxon>Bacteroidales</taxon>
        <taxon>Muribaculaceae</taxon>
        <taxon>Sodaliphilus</taxon>
    </lineage>
</organism>
<keyword evidence="5" id="KW-0808">Transferase</keyword>
<evidence type="ECO:0000259" key="11">
    <source>
        <dbReference type="Pfam" id="PF02384"/>
    </source>
</evidence>
<comment type="similarity">
    <text evidence="1">Belongs to the N(4)/N(6)-methyltransferase family.</text>
</comment>
<evidence type="ECO:0000256" key="8">
    <source>
        <dbReference type="ARBA" id="ARBA00023125"/>
    </source>
</evidence>
<gene>
    <name evidence="12" type="ORF">FYJ29_02445</name>
</gene>
<keyword evidence="7" id="KW-0680">Restriction system</keyword>
<feature type="domain" description="DNA methylase adenine-specific" evidence="11">
    <location>
        <begin position="402"/>
        <end position="646"/>
    </location>
</feature>
<evidence type="ECO:0000256" key="3">
    <source>
        <dbReference type="ARBA" id="ARBA00011900"/>
    </source>
</evidence>
<dbReference type="AlphaFoldDB" id="A0A6L5XAW2"/>
<reference evidence="12 13" key="1">
    <citation type="submission" date="2019-08" db="EMBL/GenBank/DDBJ databases">
        <title>In-depth cultivation of the pig gut microbiome towards novel bacterial diversity and tailored functional studies.</title>
        <authorList>
            <person name="Wylensek D."/>
            <person name="Hitch T.C.A."/>
            <person name="Clavel T."/>
        </authorList>
    </citation>
    <scope>NUCLEOTIDE SEQUENCE [LARGE SCALE GENOMIC DNA]</scope>
    <source>
        <strain evidence="12 13">Oil-RF-744-WCA-WT-10</strain>
    </source>
</reference>
<dbReference type="Pfam" id="PF02384">
    <property type="entry name" value="N6_Mtase"/>
    <property type="match status" value="1"/>
</dbReference>
<dbReference type="GO" id="GO:0032259">
    <property type="term" value="P:methylation"/>
    <property type="evidence" value="ECO:0007669"/>
    <property type="project" value="UniProtKB-KW"/>
</dbReference>
<sequence>MINQSNIKEVLISMGFHKEKIGNFFKKDFGAFNMSVDIDNKTLNYPQGVVLNDKTTSNFSHDENFVVFECVNRLVEKGYLPETIELEPRWRLGHDSKSSGKPDILIKDKNGDNLIIIECKTAGKEYRKEKKNTETDGGQLFSYWQQDNGIKWLALYASDWDGTKITYQSDIINCTDDANILKMSERDKDVKVFAHAKNDSERFEVWRDTYNCQWLSDLIFSEDSQPYQIELKPLRKKDLKDFTPDDKIVNQFEEILRHNNVSDKENAFNRLVALFICKLVDEIKKQDYEEVDFQYKYTDTYETLQDRLQRLHQQGMEEFMKEKIFYVDDGYAERLFENYTGQKRKAAIEDLKHTIRVLKFYSNNDFAFKDVHNEELFYQNGKILVEVVQLFQPYRIVYQSKHQFLGDLFEQLLNKGFKQNEGQFFTPTPITRFIWDALPLSNYISEHDLPRIIDYACGAGHFLTEGVEAVNAIRPNEENNWVEKHIYGVEKDYRLARVSKVSMFMNGAGGSNIIFGDGLENYLEKGIEPHSFDILVANPPYSVNGFKRHLSLHNNEFSILKQITLEGKEIETLFVERIAQLLKPQGIAAVVLPASILSNASASYTAARGELLQNFRLHAIVAFGSKTFGATSTNTVTLFLEKYEEPPRKAEMVKDFVTVVMGNDFCDGWKDKVLFDEYLKHQHIGQDIYRRFVSKELNWEELAADSYLKTYYDAFRTQAISIPKSITTAEEKEKYRRDKFYDMALATEKRKLYYFALTSGQHTLVVTAPADNKAQKEFLGYDWSNRKGDEGIKIIKPGGMLYNDDDRFARGTIACAIRNSFIDAQTQLPEEFQQFAKWYRLTDMVKFSSTSFNIEIGTTLERVANPYSNFNTVRLGSVVKIIRGITYPNEAEVNYPTNNIILPADNITTNGKLKIKKPIFLKDANFLEEEKKLHKGDIFMCFSSGSKKHVGKSCFIEKNTEYYAGGFMGILRINNSIIDNHFLAYLLNSSGFKALLSDYSKGSNINNLSNKIGEIELPLPPMSTQQQIVTECEAEDRKYDECNKKIESLANQKAEIVGSISANEVTTIEALCDEINPSRSEISNMPDDTSVSFVEMNSLGQGIIEKMVDRPLGELRKGGYTYFAENDILIAKITPCMENGKCAIASGLTNGIGMGSTEFHVLRVNKSKVMPEYVFALLNQDKIRKEAAAHFTGSSGHRRVPIDYYKHLEIPFLSLQEQNRIVKQIYGIDQQVITLKVRRQECAANKQAILDKYLK</sequence>
<dbReference type="InterPro" id="IPR002052">
    <property type="entry name" value="DNA_methylase_N6_adenine_CS"/>
</dbReference>
<dbReference type="Gene3D" id="3.90.220.20">
    <property type="entry name" value="DNA methylase specificity domains"/>
    <property type="match status" value="2"/>
</dbReference>
<comment type="catalytic activity">
    <reaction evidence="9">
        <text>a 2'-deoxyadenosine in DNA + S-adenosyl-L-methionine = an N(6)-methyl-2'-deoxyadenosine in DNA + S-adenosyl-L-homocysteine + H(+)</text>
        <dbReference type="Rhea" id="RHEA:15197"/>
        <dbReference type="Rhea" id="RHEA-COMP:12418"/>
        <dbReference type="Rhea" id="RHEA-COMP:12419"/>
        <dbReference type="ChEBI" id="CHEBI:15378"/>
        <dbReference type="ChEBI" id="CHEBI:57856"/>
        <dbReference type="ChEBI" id="CHEBI:59789"/>
        <dbReference type="ChEBI" id="CHEBI:90615"/>
        <dbReference type="ChEBI" id="CHEBI:90616"/>
        <dbReference type="EC" id="2.1.1.72"/>
    </reaction>
</comment>
<dbReference type="SUPFAM" id="SSF116734">
    <property type="entry name" value="DNA methylase specificity domain"/>
    <property type="match status" value="2"/>
</dbReference>
<dbReference type="InterPro" id="IPR051537">
    <property type="entry name" value="DNA_Adenine_Mtase"/>
</dbReference>
<name>A0A6L5XAW2_9BACT</name>
<dbReference type="InterPro" id="IPR003356">
    <property type="entry name" value="DNA_methylase_A-5"/>
</dbReference>
<proteinExistence type="inferred from homology"/>
<evidence type="ECO:0000313" key="13">
    <source>
        <dbReference type="Proteomes" id="UP000483362"/>
    </source>
</evidence>
<evidence type="ECO:0000256" key="9">
    <source>
        <dbReference type="ARBA" id="ARBA00047942"/>
    </source>
</evidence>
<dbReference type="Proteomes" id="UP000483362">
    <property type="component" value="Unassembled WGS sequence"/>
</dbReference>
<dbReference type="InterPro" id="IPR044946">
    <property type="entry name" value="Restrct_endonuc_typeI_TRD_sf"/>
</dbReference>
<evidence type="ECO:0000313" key="12">
    <source>
        <dbReference type="EMBL" id="MSS16635.1"/>
    </source>
</evidence>
<dbReference type="SUPFAM" id="SSF53335">
    <property type="entry name" value="S-adenosyl-L-methionine-dependent methyltransferases"/>
    <property type="match status" value="1"/>
</dbReference>
<accession>A0A6L5XAW2</accession>
<dbReference type="PANTHER" id="PTHR42933:SF3">
    <property type="entry name" value="TYPE I RESTRICTION ENZYME MJAVIII METHYLASE SUBUNIT"/>
    <property type="match status" value="1"/>
</dbReference>
<keyword evidence="13" id="KW-1185">Reference proteome</keyword>
<keyword evidence="6" id="KW-0949">S-adenosyl-L-methionine</keyword>
<comment type="caution">
    <text evidence="12">The sequence shown here is derived from an EMBL/GenBank/DDBJ whole genome shotgun (WGS) entry which is preliminary data.</text>
</comment>
<keyword evidence="4 12" id="KW-0489">Methyltransferase</keyword>
<dbReference type="GO" id="GO:0003677">
    <property type="term" value="F:DNA binding"/>
    <property type="evidence" value="ECO:0007669"/>
    <property type="project" value="UniProtKB-KW"/>
</dbReference>
<dbReference type="CDD" id="cd02440">
    <property type="entry name" value="AdoMet_MTases"/>
    <property type="match status" value="1"/>
</dbReference>
<evidence type="ECO:0000256" key="2">
    <source>
        <dbReference type="ARBA" id="ARBA00010923"/>
    </source>
</evidence>
<evidence type="ECO:0000256" key="7">
    <source>
        <dbReference type="ARBA" id="ARBA00022747"/>
    </source>
</evidence>